<name>A0ABU0INP8_9CAUL</name>
<feature type="transmembrane region" description="Helical" evidence="6">
    <location>
        <begin position="89"/>
        <end position="107"/>
    </location>
</feature>
<evidence type="ECO:0000259" key="7">
    <source>
        <dbReference type="Pfam" id="PF03772"/>
    </source>
</evidence>
<evidence type="ECO:0000313" key="10">
    <source>
        <dbReference type="Proteomes" id="UP001228905"/>
    </source>
</evidence>
<evidence type="ECO:0000256" key="2">
    <source>
        <dbReference type="ARBA" id="ARBA00022475"/>
    </source>
</evidence>
<organism evidence="9 10">
    <name type="scientific">Caulobacter ginsengisoli</name>
    <dbReference type="NCBI Taxonomy" id="400775"/>
    <lineage>
        <taxon>Bacteria</taxon>
        <taxon>Pseudomonadati</taxon>
        <taxon>Pseudomonadota</taxon>
        <taxon>Alphaproteobacteria</taxon>
        <taxon>Caulobacterales</taxon>
        <taxon>Caulobacteraceae</taxon>
        <taxon>Caulobacter</taxon>
    </lineage>
</organism>
<evidence type="ECO:0000313" key="9">
    <source>
        <dbReference type="EMBL" id="MDQ0463036.1"/>
    </source>
</evidence>
<dbReference type="EMBL" id="JAUSVS010000001">
    <property type="protein sequence ID" value="MDQ0463036.1"/>
    <property type="molecule type" value="Genomic_DNA"/>
</dbReference>
<comment type="caution">
    <text evidence="9">The sequence shown here is derived from an EMBL/GenBank/DDBJ whole genome shotgun (WGS) entry which is preliminary data.</text>
</comment>
<dbReference type="Pfam" id="PF13567">
    <property type="entry name" value="DUF4131"/>
    <property type="match status" value="1"/>
</dbReference>
<keyword evidence="3 6" id="KW-0812">Transmembrane</keyword>
<feature type="transmembrane region" description="Helical" evidence="6">
    <location>
        <begin position="114"/>
        <end position="132"/>
    </location>
</feature>
<sequence>MEPVGEGAIRVTTPAEPERLGGSWDIVSRLRLWAGGLSTLVSRRPSVREAAGWLAAQGARQADRWTLWTPVALGLGAAGYLALKTEPPLWLLIDIAAPLVLVAVWSARRGHNRAIVTLLVLLACAACGALAGKVRAERVRTPVAPASSRVRVIEAWVVDVASPGTSGPRLVLAPVWISGLEPEETPKRIRVSLRQGETPAPGSAITLKAIVGPPPPPASPGAYDFSRDAWFDGIGGVGFGLTAPEAVSDLPAPPGRLAWQMRVNRVRWDLAQKIYADTGPKSGGLAAAMVTGYEAWIPKAQVDDMRASGLAHIISISGLHMAIVGGAVFFLVRLLVALWPWLALRVPGKKIAAVAGLAAVGLYLVISGSPPPAERAAMTAAVAFLAILADRRAISLHALAVAALVILLLQPESASEPGFQMSFSATAALVALAELWPQPVREISAPWWIRAPQAVGVWIAASLAASFVAGAATGPFAMHHFNRMASWGLFANLAVAPLSSFVIMPFLALGAALEPLGLGRPFLQVAGWGIGAMTDISHGVAGAPLAQVIVASGPAWTLVVSFLGMMFLCLWRGPLRWLGLPMALCVALWPKPTPPDVWIGDDGSAIAVRDGKQAVLPRPKARRFAADLWARRRGLESVEATELQFTCNRSWCLPVDGSVAIWAMRKAPSEAQAMILCDAADVVVFRSDAPWSGCPGKVVLSRVDFERGGAAELWKVGNDWRVVWAQDLRGHRPWTGGVGDTE</sequence>
<dbReference type="PANTHER" id="PTHR30619:SF1">
    <property type="entry name" value="RECOMBINATION PROTEIN 2"/>
    <property type="match status" value="1"/>
</dbReference>
<keyword evidence="4 6" id="KW-1133">Transmembrane helix</keyword>
<dbReference type="Proteomes" id="UP001228905">
    <property type="component" value="Unassembled WGS sequence"/>
</dbReference>
<feature type="transmembrane region" description="Helical" evidence="6">
    <location>
        <begin position="351"/>
        <end position="369"/>
    </location>
</feature>
<keyword evidence="10" id="KW-1185">Reference proteome</keyword>
<comment type="subcellular location">
    <subcellularLocation>
        <location evidence="1">Cell membrane</location>
        <topology evidence="1">Multi-pass membrane protein</topology>
    </subcellularLocation>
</comment>
<dbReference type="InterPro" id="IPR004477">
    <property type="entry name" value="ComEC_N"/>
</dbReference>
<dbReference type="Pfam" id="PF03772">
    <property type="entry name" value="Competence"/>
    <property type="match status" value="1"/>
</dbReference>
<proteinExistence type="predicted"/>
<accession>A0ABU0INP8</accession>
<dbReference type="InterPro" id="IPR052159">
    <property type="entry name" value="Competence_DNA_uptake"/>
</dbReference>
<evidence type="ECO:0000256" key="6">
    <source>
        <dbReference type="SAM" id="Phobius"/>
    </source>
</evidence>
<evidence type="ECO:0000259" key="8">
    <source>
        <dbReference type="Pfam" id="PF13567"/>
    </source>
</evidence>
<keyword evidence="2" id="KW-1003">Cell membrane</keyword>
<dbReference type="NCBIfam" id="TIGR00360">
    <property type="entry name" value="ComEC_N-term"/>
    <property type="match status" value="1"/>
</dbReference>
<feature type="domain" description="ComEC/Rec2-related protein" evidence="7">
    <location>
        <begin position="289"/>
        <end position="573"/>
    </location>
</feature>
<evidence type="ECO:0000256" key="3">
    <source>
        <dbReference type="ARBA" id="ARBA00022692"/>
    </source>
</evidence>
<reference evidence="9 10" key="1">
    <citation type="submission" date="2023-07" db="EMBL/GenBank/DDBJ databases">
        <title>Genomic Encyclopedia of Type Strains, Phase IV (KMG-IV): sequencing the most valuable type-strain genomes for metagenomic binning, comparative biology and taxonomic classification.</title>
        <authorList>
            <person name="Goeker M."/>
        </authorList>
    </citation>
    <scope>NUCLEOTIDE SEQUENCE [LARGE SCALE GENOMIC DNA]</scope>
    <source>
        <strain evidence="9 10">DSM 18695</strain>
    </source>
</reference>
<evidence type="ECO:0000256" key="5">
    <source>
        <dbReference type="ARBA" id="ARBA00023136"/>
    </source>
</evidence>
<keyword evidence="5 6" id="KW-0472">Membrane</keyword>
<gene>
    <name evidence="9" type="ORF">QO010_000784</name>
</gene>
<feature type="transmembrane region" description="Helical" evidence="6">
    <location>
        <begin position="381"/>
        <end position="409"/>
    </location>
</feature>
<feature type="transmembrane region" description="Helical" evidence="6">
    <location>
        <begin position="318"/>
        <end position="339"/>
    </location>
</feature>
<protein>
    <submittedName>
        <fullName evidence="9">Competence protein ComEC</fullName>
    </submittedName>
</protein>
<feature type="transmembrane region" description="Helical" evidence="6">
    <location>
        <begin position="548"/>
        <end position="571"/>
    </location>
</feature>
<dbReference type="InterPro" id="IPR025405">
    <property type="entry name" value="DUF4131"/>
</dbReference>
<feature type="transmembrane region" description="Helical" evidence="6">
    <location>
        <begin position="65"/>
        <end position="83"/>
    </location>
</feature>
<feature type="transmembrane region" description="Helical" evidence="6">
    <location>
        <begin position="489"/>
        <end position="513"/>
    </location>
</feature>
<feature type="transmembrane region" description="Helical" evidence="6">
    <location>
        <begin position="457"/>
        <end position="477"/>
    </location>
</feature>
<evidence type="ECO:0000256" key="1">
    <source>
        <dbReference type="ARBA" id="ARBA00004651"/>
    </source>
</evidence>
<dbReference type="PANTHER" id="PTHR30619">
    <property type="entry name" value="DNA INTERNALIZATION/COMPETENCE PROTEIN COMEC/REC2"/>
    <property type="match status" value="1"/>
</dbReference>
<evidence type="ECO:0000256" key="4">
    <source>
        <dbReference type="ARBA" id="ARBA00022989"/>
    </source>
</evidence>
<dbReference type="RefSeq" id="WP_307346234.1">
    <property type="nucleotide sequence ID" value="NZ_JAUSVS010000001.1"/>
</dbReference>
<feature type="domain" description="DUF4131" evidence="8">
    <location>
        <begin position="87"/>
        <end position="240"/>
    </location>
</feature>